<protein>
    <submittedName>
        <fullName evidence="2">Uncharacterized protein</fullName>
    </submittedName>
</protein>
<dbReference type="GeneID" id="40321264"/>
<organism evidence="2 3">
    <name type="scientific">Trypanosoma conorhini</name>
    <dbReference type="NCBI Taxonomy" id="83891"/>
    <lineage>
        <taxon>Eukaryota</taxon>
        <taxon>Discoba</taxon>
        <taxon>Euglenozoa</taxon>
        <taxon>Kinetoplastea</taxon>
        <taxon>Metakinetoplastina</taxon>
        <taxon>Trypanosomatida</taxon>
        <taxon>Trypanosomatidae</taxon>
        <taxon>Trypanosoma</taxon>
    </lineage>
</organism>
<feature type="region of interest" description="Disordered" evidence="1">
    <location>
        <begin position="72"/>
        <end position="117"/>
    </location>
</feature>
<dbReference type="RefSeq" id="XP_029225389.1">
    <property type="nucleotide sequence ID" value="XM_029374515.1"/>
</dbReference>
<gene>
    <name evidence="2" type="ORF">Tco025E_07653</name>
</gene>
<reference evidence="2 3" key="1">
    <citation type="journal article" date="2018" name="BMC Genomics">
        <title>Genomic comparison of Trypanosoma conorhini and Trypanosoma rangeli to Trypanosoma cruzi strains of high and low virulence.</title>
        <authorList>
            <person name="Bradwell K.R."/>
            <person name="Koparde V.N."/>
            <person name="Matveyev A.V."/>
            <person name="Serrano M.G."/>
            <person name="Alves J.M."/>
            <person name="Parikh H."/>
            <person name="Huang B."/>
            <person name="Lee V."/>
            <person name="Espinosa-Alvarez O."/>
            <person name="Ortiz P.A."/>
            <person name="Costa-Martins A.G."/>
            <person name="Teixeira M.M."/>
            <person name="Buck G.A."/>
        </authorList>
    </citation>
    <scope>NUCLEOTIDE SEQUENCE [LARGE SCALE GENOMIC DNA]</scope>
    <source>
        <strain evidence="2 3">025E</strain>
    </source>
</reference>
<comment type="caution">
    <text evidence="2">The sequence shown here is derived from an EMBL/GenBank/DDBJ whole genome shotgun (WGS) entry which is preliminary data.</text>
</comment>
<sequence length="236" mass="25324">MTPPHVSLLFPNFLLRLFHPPPFSPSLSLSLSPPSPQLAAEKSWCPWLPRACFSPLARCLRTHLPLSLAGDGSSPYTDAEGAQGQSPGTPPACTLGKHNPKRRSGADGAPTHTITRPLSTPLPALSYVQCPIIQTSLKIPLARERWTPLSPAEVQGPVQPVSSTGMEDDVHCTSGISVLEAPVTLDVSGTRLGSIRRACSEELMCSAAYMARGMVELPKTRLPNMATQECTQTRKN</sequence>
<dbReference type="AlphaFoldDB" id="A0A3R7NGB4"/>
<name>A0A3R7NGB4_9TRYP</name>
<proteinExistence type="predicted"/>
<evidence type="ECO:0000313" key="2">
    <source>
        <dbReference type="EMBL" id="RNF06132.1"/>
    </source>
</evidence>
<evidence type="ECO:0000313" key="3">
    <source>
        <dbReference type="Proteomes" id="UP000284403"/>
    </source>
</evidence>
<dbReference type="Proteomes" id="UP000284403">
    <property type="component" value="Unassembled WGS sequence"/>
</dbReference>
<dbReference type="EMBL" id="MKKU01000610">
    <property type="protein sequence ID" value="RNF06132.1"/>
    <property type="molecule type" value="Genomic_DNA"/>
</dbReference>
<evidence type="ECO:0000256" key="1">
    <source>
        <dbReference type="SAM" id="MobiDB-lite"/>
    </source>
</evidence>
<keyword evidence="3" id="KW-1185">Reference proteome</keyword>
<accession>A0A3R7NGB4</accession>